<dbReference type="Proteomes" id="UP000237839">
    <property type="component" value="Unassembled WGS sequence"/>
</dbReference>
<reference evidence="3 4" key="1">
    <citation type="submission" date="2018-02" db="EMBL/GenBank/DDBJ databases">
        <title>Solimicrobium silvestre gen. nov., sp. nov., isolated from alpine forest soil.</title>
        <authorList>
            <person name="Margesin R."/>
            <person name="Albuquerque L."/>
            <person name="Zhang D.-C."/>
            <person name="Froufe H.J.C."/>
            <person name="Severino R."/>
            <person name="Roxo I."/>
            <person name="Egas C."/>
            <person name="Da Costa M.S."/>
        </authorList>
    </citation>
    <scope>NUCLEOTIDE SEQUENCE [LARGE SCALE GENOMIC DNA]</scope>
    <source>
        <strain evidence="3 4">S20-91</strain>
    </source>
</reference>
<keyword evidence="4" id="KW-1185">Reference proteome</keyword>
<evidence type="ECO:0000259" key="2">
    <source>
        <dbReference type="Pfam" id="PF01734"/>
    </source>
</evidence>
<dbReference type="InterPro" id="IPR016035">
    <property type="entry name" value="Acyl_Trfase/lysoPLipase"/>
</dbReference>
<dbReference type="GO" id="GO:0006629">
    <property type="term" value="P:lipid metabolic process"/>
    <property type="evidence" value="ECO:0007669"/>
    <property type="project" value="UniProtKB-KW"/>
</dbReference>
<evidence type="ECO:0000313" key="3">
    <source>
        <dbReference type="EMBL" id="PRC93671.1"/>
    </source>
</evidence>
<dbReference type="EMBL" id="PUGF01000006">
    <property type="protein sequence ID" value="PRC93671.1"/>
    <property type="molecule type" value="Genomic_DNA"/>
</dbReference>
<keyword evidence="1" id="KW-0443">Lipid metabolism</keyword>
<sequence length="336" mass="37361">MAGGGFHLGYYLGMYAAMRELKKTPDVILASCGGAIAAAIIQALPDDAERKAWLSAPQMYQFWRGLKSKQNATLAGSFIGAMKRRFLGGNAEHIPDLFNDYMFEIPAQLPLPERTSDKAEEDVAVAIVAGKLLYAENEVGQRRGQRKLFSEVIFCDERAAALLNQSQLEAPLSAPMYGDNAVAPQLLTDVTMSIGDAARASIADMFYFRCHSHTSGDYIGGVIDLFPIEVAGCLAENVIMELKAGYDKTYGLPAIRTVLGFDGNQRLHQVFQQPAEMWVDTSDMEEFFLNQRIRQKIIWYKNKIDIVTPPTYAAYVQMIEAQWQFGYQRGLNSVKA</sequence>
<dbReference type="AlphaFoldDB" id="A0A2S9H114"/>
<organism evidence="3 4">
    <name type="scientific">Solimicrobium silvestre</name>
    <dbReference type="NCBI Taxonomy" id="2099400"/>
    <lineage>
        <taxon>Bacteria</taxon>
        <taxon>Pseudomonadati</taxon>
        <taxon>Pseudomonadota</taxon>
        <taxon>Betaproteobacteria</taxon>
        <taxon>Burkholderiales</taxon>
        <taxon>Oxalobacteraceae</taxon>
        <taxon>Solimicrobium</taxon>
    </lineage>
</organism>
<accession>A0A2S9H114</accession>
<dbReference type="SUPFAM" id="SSF52151">
    <property type="entry name" value="FabD/lysophospholipase-like"/>
    <property type="match status" value="1"/>
</dbReference>
<dbReference type="InterPro" id="IPR002641">
    <property type="entry name" value="PNPLA_dom"/>
</dbReference>
<protein>
    <submittedName>
        <fullName evidence="3">Patatin-like phospholipase</fullName>
    </submittedName>
</protein>
<evidence type="ECO:0000256" key="1">
    <source>
        <dbReference type="ARBA" id="ARBA00023098"/>
    </source>
</evidence>
<comment type="caution">
    <text evidence="3">The sequence shown here is derived from an EMBL/GenBank/DDBJ whole genome shotgun (WGS) entry which is preliminary data.</text>
</comment>
<dbReference type="Pfam" id="PF01734">
    <property type="entry name" value="Patatin"/>
    <property type="match status" value="1"/>
</dbReference>
<evidence type="ECO:0000313" key="4">
    <source>
        <dbReference type="Proteomes" id="UP000237839"/>
    </source>
</evidence>
<name>A0A2S9H114_9BURK</name>
<gene>
    <name evidence="3" type="ORF">S2091_1672</name>
</gene>
<feature type="domain" description="PNPLA" evidence="2">
    <location>
        <begin position="1"/>
        <end position="231"/>
    </location>
</feature>
<proteinExistence type="predicted"/>